<dbReference type="PANTHER" id="PTHR37542">
    <property type="entry name" value="HELO DOMAIN-CONTAINING PROTEIN-RELATED"/>
    <property type="match status" value="1"/>
</dbReference>
<feature type="domain" description="Protein kinase" evidence="1">
    <location>
        <begin position="188"/>
        <end position="507"/>
    </location>
</feature>
<dbReference type="PANTHER" id="PTHR37542:SF1">
    <property type="entry name" value="PRION-INHIBITION AND PROPAGATION HELO DOMAIN-CONTAINING PROTEIN"/>
    <property type="match status" value="1"/>
</dbReference>
<reference evidence="2 3" key="1">
    <citation type="submission" date="2024-07" db="EMBL/GenBank/DDBJ databases">
        <title>Section-level genome sequencing and comparative genomics of Aspergillus sections Usti and Cavernicolus.</title>
        <authorList>
            <consortium name="Lawrence Berkeley National Laboratory"/>
            <person name="Nybo J.L."/>
            <person name="Vesth T.C."/>
            <person name="Theobald S."/>
            <person name="Frisvad J.C."/>
            <person name="Larsen T.O."/>
            <person name="Kjaerboelling I."/>
            <person name="Rothschild-Mancinelli K."/>
            <person name="Lyhne E.K."/>
            <person name="Kogle M.E."/>
            <person name="Barry K."/>
            <person name="Clum A."/>
            <person name="Na H."/>
            <person name="Ledsgaard L."/>
            <person name="Lin J."/>
            <person name="Lipzen A."/>
            <person name="Kuo A."/>
            <person name="Riley R."/>
            <person name="Mondo S."/>
            <person name="LaButti K."/>
            <person name="Haridas S."/>
            <person name="Pangalinan J."/>
            <person name="Salamov A.A."/>
            <person name="Simmons B.A."/>
            <person name="Magnuson J.K."/>
            <person name="Chen J."/>
            <person name="Drula E."/>
            <person name="Henrissat B."/>
            <person name="Wiebenga A."/>
            <person name="Lubbers R.J."/>
            <person name="Gomes A.C."/>
            <person name="Makela M.R."/>
            <person name="Stajich J."/>
            <person name="Grigoriev I.V."/>
            <person name="Mortensen U.H."/>
            <person name="De vries R.P."/>
            <person name="Baker S.E."/>
            <person name="Andersen M.R."/>
        </authorList>
    </citation>
    <scope>NUCLEOTIDE SEQUENCE [LARGE SCALE GENOMIC DNA]</scope>
    <source>
        <strain evidence="2 3">CBS 600.67</strain>
    </source>
</reference>
<gene>
    <name evidence="2" type="ORF">BDW59DRAFT_159182</name>
</gene>
<evidence type="ECO:0000259" key="1">
    <source>
        <dbReference type="PROSITE" id="PS50011"/>
    </source>
</evidence>
<dbReference type="Gene3D" id="1.10.510.10">
    <property type="entry name" value="Transferase(Phosphotransferase) domain 1"/>
    <property type="match status" value="1"/>
</dbReference>
<name>A0ABR4IN50_9EURO</name>
<accession>A0ABR4IN50</accession>
<protein>
    <recommendedName>
        <fullName evidence="1">Protein kinase domain-containing protein</fullName>
    </recommendedName>
</protein>
<dbReference type="InterPro" id="IPR011009">
    <property type="entry name" value="Kinase-like_dom_sf"/>
</dbReference>
<organism evidence="2 3">
    <name type="scientific">Aspergillus cavernicola</name>
    <dbReference type="NCBI Taxonomy" id="176166"/>
    <lineage>
        <taxon>Eukaryota</taxon>
        <taxon>Fungi</taxon>
        <taxon>Dikarya</taxon>
        <taxon>Ascomycota</taxon>
        <taxon>Pezizomycotina</taxon>
        <taxon>Eurotiomycetes</taxon>
        <taxon>Eurotiomycetidae</taxon>
        <taxon>Eurotiales</taxon>
        <taxon>Aspergillaceae</taxon>
        <taxon>Aspergillus</taxon>
        <taxon>Aspergillus subgen. Nidulantes</taxon>
    </lineage>
</organism>
<dbReference type="Proteomes" id="UP001610335">
    <property type="component" value="Unassembled WGS sequence"/>
</dbReference>
<sequence length="507" mass="57736">MSGMELVVGVIGAADVCFRYGKSLIEAYRAIQVADTDIKDNVIVIEAIWTKVSLQLRLLERIWTSLNEKYRGLQEQVLAVLARKLEAAILQLSKADKRYNHTGDIFRGFLSRSKYVILVKKSLDQAIQELKDWQGIFDPTWYVTTTNLDGPIIDGELARGNTQFTTFSTTIRIRAMLQDNSDNQTEIFLSRNRLATSRYSDIQFSTSQLVDIDPTLPPCILDSAECAPDADIHTLTKDVRSLASRLRTVNPLEFHLFNCFGVVKARDHITHKVTSFHFVFRIPKGLQGPRSLREHLLYPDAWSSITDKLRIAKQLAISISSVHTLKFVHKNVRPETILILRDSNSIMSSLFLVGFKTFRMADGRTLRKGDAAWETNLYRHPDRQWLQPEADYTMQHDMYSLGVCLLEIGLGESFVVYDSDRNLSTTRSSAHLSDLDGSRPFKDHLLVLARQRLPKMMGNIYTRVVVNCLTCTDEDNEDFGDESQFYDEDGVLIGVAYIEKVRLDIEV</sequence>
<dbReference type="EMBL" id="JBFXLS010000017">
    <property type="protein sequence ID" value="KAL2829190.1"/>
    <property type="molecule type" value="Genomic_DNA"/>
</dbReference>
<dbReference type="PROSITE" id="PS50011">
    <property type="entry name" value="PROTEIN_KINASE_DOM"/>
    <property type="match status" value="1"/>
</dbReference>
<evidence type="ECO:0000313" key="3">
    <source>
        <dbReference type="Proteomes" id="UP001610335"/>
    </source>
</evidence>
<dbReference type="SUPFAM" id="SSF56112">
    <property type="entry name" value="Protein kinase-like (PK-like)"/>
    <property type="match status" value="1"/>
</dbReference>
<proteinExistence type="predicted"/>
<dbReference type="InterPro" id="IPR000719">
    <property type="entry name" value="Prot_kinase_dom"/>
</dbReference>
<comment type="caution">
    <text evidence="2">The sequence shown here is derived from an EMBL/GenBank/DDBJ whole genome shotgun (WGS) entry which is preliminary data.</text>
</comment>
<evidence type="ECO:0000313" key="2">
    <source>
        <dbReference type="EMBL" id="KAL2829190.1"/>
    </source>
</evidence>
<keyword evidence="3" id="KW-1185">Reference proteome</keyword>